<comment type="caution">
    <text evidence="2">The sequence shown here is derived from an EMBL/GenBank/DDBJ whole genome shotgun (WGS) entry which is preliminary data.</text>
</comment>
<dbReference type="Proteomes" id="UP000242313">
    <property type="component" value="Unassembled WGS sequence"/>
</dbReference>
<keyword evidence="1" id="KW-0812">Transmembrane</keyword>
<organism evidence="2 3">
    <name type="scientific">Pseudomonas abyssi</name>
    <dbReference type="NCBI Taxonomy" id="170540"/>
    <lineage>
        <taxon>Bacteria</taxon>
        <taxon>Pseudomonadati</taxon>
        <taxon>Pseudomonadota</taxon>
        <taxon>Gammaproteobacteria</taxon>
        <taxon>Pseudomonadales</taxon>
        <taxon>Pseudomonadaceae</taxon>
        <taxon>Pseudomonas</taxon>
    </lineage>
</organism>
<keyword evidence="3" id="KW-1185">Reference proteome</keyword>
<accession>A0A2A3MGD1</accession>
<evidence type="ECO:0000256" key="1">
    <source>
        <dbReference type="SAM" id="Phobius"/>
    </source>
</evidence>
<keyword evidence="1" id="KW-1133">Transmembrane helix</keyword>
<feature type="transmembrane region" description="Helical" evidence="1">
    <location>
        <begin position="67"/>
        <end position="85"/>
    </location>
</feature>
<evidence type="ECO:0000313" key="2">
    <source>
        <dbReference type="EMBL" id="PBK03614.1"/>
    </source>
</evidence>
<keyword evidence="1" id="KW-0472">Membrane</keyword>
<dbReference type="RefSeq" id="WP_096005400.1">
    <property type="nucleotide sequence ID" value="NZ_NTMR01000017.1"/>
</dbReference>
<reference evidence="2 3" key="1">
    <citation type="submission" date="2017-09" db="EMBL/GenBank/DDBJ databases">
        <title>Pseudomonas abyssi sp. nov. isolated from Abyssopelagic Water.</title>
        <authorList>
            <person name="Wei Y."/>
        </authorList>
    </citation>
    <scope>NUCLEOTIDE SEQUENCE [LARGE SCALE GENOMIC DNA]</scope>
    <source>
        <strain evidence="2 3">MT5</strain>
    </source>
</reference>
<feature type="transmembrane region" description="Helical" evidence="1">
    <location>
        <begin position="91"/>
        <end position="111"/>
    </location>
</feature>
<proteinExistence type="predicted"/>
<sequence>MASEDTSKEGVTSLADKGLGLLERAWSAHWALRLLCVILFLDIAMMLRTGRGLWEWSPADMALFQDVGFVAILVAAFSLTVAIVIPVVLVLLRYVGAIAMYGLSCIFPFLASTDQPYNRSLGYVPAQTLRNQALREGDDFLFRLYREHEQARAAGQASREQTGKLTAAATLVVLLDWGVAQWLQNKASLVHSTYEVLGSWASSITLALLICVGFIIKWAWFTSAPPDVIYHPSMDYELREDERQKRLTGQVDRIRP</sequence>
<evidence type="ECO:0000313" key="3">
    <source>
        <dbReference type="Proteomes" id="UP000242313"/>
    </source>
</evidence>
<feature type="transmembrane region" description="Helical" evidence="1">
    <location>
        <begin position="30"/>
        <end position="47"/>
    </location>
</feature>
<protein>
    <submittedName>
        <fullName evidence="2">Uncharacterized protein</fullName>
    </submittedName>
</protein>
<dbReference type="AlphaFoldDB" id="A0A2A3MGD1"/>
<gene>
    <name evidence="2" type="ORF">CNQ84_13625</name>
</gene>
<dbReference type="EMBL" id="NTMR01000017">
    <property type="protein sequence ID" value="PBK03614.1"/>
    <property type="molecule type" value="Genomic_DNA"/>
</dbReference>
<feature type="transmembrane region" description="Helical" evidence="1">
    <location>
        <begin position="196"/>
        <end position="216"/>
    </location>
</feature>
<name>A0A2A3MGD1_9PSED</name>